<keyword evidence="3" id="KW-0472">Membrane</keyword>
<dbReference type="NCBIfam" id="TIGR02532">
    <property type="entry name" value="IV_pilin_GFxxxE"/>
    <property type="match status" value="1"/>
</dbReference>
<proteinExistence type="predicted"/>
<dbReference type="EMBL" id="LXND01000081">
    <property type="protein sequence ID" value="OAD63327.1"/>
    <property type="molecule type" value="Genomic_DNA"/>
</dbReference>
<dbReference type="InterPro" id="IPR016785">
    <property type="entry name" value="ComGD"/>
</dbReference>
<dbReference type="AlphaFoldDB" id="A0AAP5TCP4"/>
<keyword evidence="6" id="KW-1185">Reference proteome</keyword>
<sequence length="145" mass="16925">MCKIKNGFTLVETLVVLTIVTILLSIGHFTLKRVMAQQQEKQFWAKFDDDWKKYEQFANFEGVVTYISFDKTRRKVKFTPLKAFEKENSEIELPKTLSLFTNQEVKIGSNGYVKPQTIGFQSEANKCTYRLRIQLGWGVYHVSKE</sequence>
<gene>
    <name evidence="5" type="ORF">A7K95_10090</name>
    <name evidence="4" type="ORF">GA842_09910</name>
</gene>
<dbReference type="Proteomes" id="UP000077280">
    <property type="component" value="Unassembled WGS sequence"/>
</dbReference>
<evidence type="ECO:0000313" key="5">
    <source>
        <dbReference type="EMBL" id="OAD63327.1"/>
    </source>
</evidence>
<comment type="caution">
    <text evidence="4">The sequence shown here is derived from an EMBL/GenBank/DDBJ whole genome shotgun (WGS) entry which is preliminary data.</text>
</comment>
<dbReference type="PIRSF" id="PIRSF021292">
    <property type="entry name" value="Competence_ComGD"/>
    <property type="match status" value="1"/>
</dbReference>
<dbReference type="Proteomes" id="UP001275867">
    <property type="component" value="Unassembled WGS sequence"/>
</dbReference>
<dbReference type="Pfam" id="PF07963">
    <property type="entry name" value="N_methyl"/>
    <property type="match status" value="1"/>
</dbReference>
<dbReference type="InterPro" id="IPR012902">
    <property type="entry name" value="N_methyl_site"/>
</dbReference>
<evidence type="ECO:0000313" key="6">
    <source>
        <dbReference type="Proteomes" id="UP000077280"/>
    </source>
</evidence>
<dbReference type="GO" id="GO:0009986">
    <property type="term" value="C:cell surface"/>
    <property type="evidence" value="ECO:0007669"/>
    <property type="project" value="UniProtKB-SubCell"/>
</dbReference>
<keyword evidence="3" id="KW-1133">Transmembrane helix</keyword>
<evidence type="ECO:0000256" key="3">
    <source>
        <dbReference type="SAM" id="Phobius"/>
    </source>
</evidence>
<reference evidence="5 6" key="1">
    <citation type="submission" date="2016-05" db="EMBL/GenBank/DDBJ databases">
        <title>Draft genome sequence of Pediococcus parvulus 2.6, a probiotic beta-glucan producer strain.</title>
        <authorList>
            <person name="Mohedano M.L."/>
            <person name="Perez-Ramos A."/>
            <person name="Duenas M.T."/>
            <person name="Lamontanara A."/>
            <person name="Orru L."/>
            <person name="Spano G."/>
            <person name="Capozzi V."/>
            <person name="Lopez P."/>
        </authorList>
    </citation>
    <scope>NUCLEOTIDE SEQUENCE [LARGE SCALE GENOMIC DNA]</scope>
    <source>
        <strain evidence="5 6">2.6</strain>
    </source>
</reference>
<dbReference type="SUPFAM" id="SSF54523">
    <property type="entry name" value="Pili subunits"/>
    <property type="match status" value="1"/>
</dbReference>
<accession>A0AAP5TCP4</accession>
<protein>
    <submittedName>
        <fullName evidence="4">Prepilin-type N-terminal cleavage/methylation domain-containing protein</fullName>
    </submittedName>
</protein>
<evidence type="ECO:0000313" key="4">
    <source>
        <dbReference type="EMBL" id="MDV7695155.1"/>
    </source>
</evidence>
<feature type="transmembrane region" description="Helical" evidence="3">
    <location>
        <begin position="13"/>
        <end position="31"/>
    </location>
</feature>
<dbReference type="EMBL" id="WERX01000042">
    <property type="protein sequence ID" value="MDV7695155.1"/>
    <property type="molecule type" value="Genomic_DNA"/>
</dbReference>
<organism evidence="4 7">
    <name type="scientific">Pediococcus parvulus</name>
    <dbReference type="NCBI Taxonomy" id="54062"/>
    <lineage>
        <taxon>Bacteria</taxon>
        <taxon>Bacillati</taxon>
        <taxon>Bacillota</taxon>
        <taxon>Bacilli</taxon>
        <taxon>Lactobacillales</taxon>
        <taxon>Lactobacillaceae</taxon>
        <taxon>Pediococcus</taxon>
    </lineage>
</organism>
<evidence type="ECO:0000313" key="7">
    <source>
        <dbReference type="Proteomes" id="UP001275867"/>
    </source>
</evidence>
<dbReference type="NCBIfam" id="NF040982">
    <property type="entry name" value="ComGD"/>
    <property type="match status" value="1"/>
</dbReference>
<dbReference type="InterPro" id="IPR045584">
    <property type="entry name" value="Pilin-like"/>
</dbReference>
<reference evidence="4" key="2">
    <citation type="submission" date="2019-10" db="EMBL/GenBank/DDBJ databases">
        <title>Malate fermentation in French cider.</title>
        <authorList>
            <person name="Cousin F.J."/>
            <person name="Medina Fernandez S."/>
            <person name="Misery B."/>
            <person name="Laplace J.-M."/>
            <person name="Cretenet M."/>
        </authorList>
    </citation>
    <scope>NUCLEOTIDE SEQUENCE</scope>
    <source>
        <strain evidence="4">UCMA15901</strain>
    </source>
</reference>
<evidence type="ECO:0000256" key="1">
    <source>
        <dbReference type="ARBA" id="ARBA00004241"/>
    </source>
</evidence>
<keyword evidence="3" id="KW-0812">Transmembrane</keyword>
<name>A0AAP5TCP4_9LACO</name>
<keyword evidence="2" id="KW-0178">Competence</keyword>
<dbReference type="RefSeq" id="WP_068807989.1">
    <property type="nucleotide sequence ID" value="NZ_LXND01000081.1"/>
</dbReference>
<comment type="subcellular location">
    <subcellularLocation>
        <location evidence="1">Cell surface</location>
    </subcellularLocation>
</comment>
<evidence type="ECO:0000256" key="2">
    <source>
        <dbReference type="ARBA" id="ARBA00023287"/>
    </source>
</evidence>
<dbReference type="GO" id="GO:0030420">
    <property type="term" value="P:establishment of competence for transformation"/>
    <property type="evidence" value="ECO:0007669"/>
    <property type="project" value="UniProtKB-KW"/>
</dbReference>